<dbReference type="EMBL" id="CP046172">
    <property type="protein sequence ID" value="QIS12540.1"/>
    <property type="molecule type" value="Genomic_DNA"/>
</dbReference>
<evidence type="ECO:0000256" key="2">
    <source>
        <dbReference type="ARBA" id="ARBA00023315"/>
    </source>
</evidence>
<sequence>MHATVLPETAMHPAIRQLGPADAEAIRALHAAMDAEDGYFRFFMPPPKDLHKVAHAIALRDPEHCAVGAFLGGELVGVANFIVLPGTRSAEVALVVAAEDQQHGIGTALLRSLAELAREHGIERFVAEVLPANSRMMRLLIDGGFPVTTYRQNGVVQVGIQL</sequence>
<dbReference type="GO" id="GO:0016747">
    <property type="term" value="F:acyltransferase activity, transferring groups other than amino-acyl groups"/>
    <property type="evidence" value="ECO:0007669"/>
    <property type="project" value="InterPro"/>
</dbReference>
<evidence type="ECO:0000313" key="4">
    <source>
        <dbReference type="EMBL" id="QIS12540.1"/>
    </source>
</evidence>
<dbReference type="PROSITE" id="PS51186">
    <property type="entry name" value="GNAT"/>
    <property type="match status" value="1"/>
</dbReference>
<dbReference type="Gene3D" id="3.40.630.30">
    <property type="match status" value="1"/>
</dbReference>
<keyword evidence="5" id="KW-1185">Reference proteome</keyword>
<dbReference type="Pfam" id="PF00583">
    <property type="entry name" value="Acetyltransf_1"/>
    <property type="match status" value="1"/>
</dbReference>
<evidence type="ECO:0000259" key="3">
    <source>
        <dbReference type="PROSITE" id="PS51186"/>
    </source>
</evidence>
<evidence type="ECO:0000313" key="5">
    <source>
        <dbReference type="Proteomes" id="UP000503540"/>
    </source>
</evidence>
<keyword evidence="2" id="KW-0012">Acyltransferase</keyword>
<feature type="domain" description="N-acetyltransferase" evidence="3">
    <location>
        <begin position="13"/>
        <end position="162"/>
    </location>
</feature>
<evidence type="ECO:0000256" key="1">
    <source>
        <dbReference type="ARBA" id="ARBA00022679"/>
    </source>
</evidence>
<dbReference type="RefSeq" id="WP_167475213.1">
    <property type="nucleotide sequence ID" value="NZ_CP046172.1"/>
</dbReference>
<dbReference type="Proteomes" id="UP000503540">
    <property type="component" value="Chromosome"/>
</dbReference>
<dbReference type="AlphaFoldDB" id="A0A6G9YHB5"/>
<dbReference type="KEGG" id="nah:F5544_23405"/>
<protein>
    <submittedName>
        <fullName evidence="4">GNAT family N-acetyltransferase</fullName>
    </submittedName>
</protein>
<gene>
    <name evidence="4" type="ORF">F5544_23405</name>
</gene>
<accession>A0A6G9YHB5</accession>
<dbReference type="SUPFAM" id="SSF55729">
    <property type="entry name" value="Acyl-CoA N-acyltransferases (Nat)"/>
    <property type="match status" value="1"/>
</dbReference>
<dbReference type="PANTHER" id="PTHR43877">
    <property type="entry name" value="AMINOALKYLPHOSPHONATE N-ACETYLTRANSFERASE-RELATED-RELATED"/>
    <property type="match status" value="1"/>
</dbReference>
<dbReference type="InterPro" id="IPR000182">
    <property type="entry name" value="GNAT_dom"/>
</dbReference>
<keyword evidence="1 4" id="KW-0808">Transferase</keyword>
<name>A0A6G9YHB5_9NOCA</name>
<organism evidence="4 5">
    <name type="scientific">Nocardia arthritidis</name>
    <dbReference type="NCBI Taxonomy" id="228602"/>
    <lineage>
        <taxon>Bacteria</taxon>
        <taxon>Bacillati</taxon>
        <taxon>Actinomycetota</taxon>
        <taxon>Actinomycetes</taxon>
        <taxon>Mycobacteriales</taxon>
        <taxon>Nocardiaceae</taxon>
        <taxon>Nocardia</taxon>
    </lineage>
</organism>
<dbReference type="InterPro" id="IPR016181">
    <property type="entry name" value="Acyl_CoA_acyltransferase"/>
</dbReference>
<dbReference type="CDD" id="cd04301">
    <property type="entry name" value="NAT_SF"/>
    <property type="match status" value="1"/>
</dbReference>
<reference evidence="4 5" key="1">
    <citation type="journal article" date="2019" name="ACS Chem. Biol.">
        <title>Identification and Mobilization of a Cryptic Antibiotic Biosynthesis Gene Locus from a Human-Pathogenic Nocardia Isolate.</title>
        <authorList>
            <person name="Herisse M."/>
            <person name="Ishida K."/>
            <person name="Porter J.L."/>
            <person name="Howden B."/>
            <person name="Hertweck C."/>
            <person name="Stinear T.P."/>
            <person name="Pidot S.J."/>
        </authorList>
    </citation>
    <scope>NUCLEOTIDE SEQUENCE [LARGE SCALE GENOMIC DNA]</scope>
    <source>
        <strain evidence="4 5">AUSMDU00012717</strain>
    </source>
</reference>
<proteinExistence type="predicted"/>
<dbReference type="InterPro" id="IPR050832">
    <property type="entry name" value="Bact_Acetyltransf"/>
</dbReference>